<comment type="caution">
    <text evidence="2">The sequence shown here is derived from an EMBL/GenBank/DDBJ whole genome shotgun (WGS) entry which is preliminary data.</text>
</comment>
<feature type="region of interest" description="Disordered" evidence="1">
    <location>
        <begin position="75"/>
        <end position="106"/>
    </location>
</feature>
<proteinExistence type="predicted"/>
<accession>A0A4Y2QKT2</accession>
<dbReference type="Proteomes" id="UP000499080">
    <property type="component" value="Unassembled WGS sequence"/>
</dbReference>
<dbReference type="EMBL" id="BGPR01014149">
    <property type="protein sequence ID" value="GBN63941.1"/>
    <property type="molecule type" value="Genomic_DNA"/>
</dbReference>
<organism evidence="2 3">
    <name type="scientific">Araneus ventricosus</name>
    <name type="common">Orbweaver spider</name>
    <name type="synonym">Epeira ventricosa</name>
    <dbReference type="NCBI Taxonomy" id="182803"/>
    <lineage>
        <taxon>Eukaryota</taxon>
        <taxon>Metazoa</taxon>
        <taxon>Ecdysozoa</taxon>
        <taxon>Arthropoda</taxon>
        <taxon>Chelicerata</taxon>
        <taxon>Arachnida</taxon>
        <taxon>Araneae</taxon>
        <taxon>Araneomorphae</taxon>
        <taxon>Entelegynae</taxon>
        <taxon>Araneoidea</taxon>
        <taxon>Araneidae</taxon>
        <taxon>Araneus</taxon>
    </lineage>
</organism>
<gene>
    <name evidence="2" type="ORF">AVEN_129308_1</name>
</gene>
<evidence type="ECO:0000313" key="3">
    <source>
        <dbReference type="Proteomes" id="UP000499080"/>
    </source>
</evidence>
<evidence type="ECO:0000313" key="2">
    <source>
        <dbReference type="EMBL" id="GBN63941.1"/>
    </source>
</evidence>
<dbReference type="AlphaFoldDB" id="A0A4Y2QKT2"/>
<reference evidence="2 3" key="1">
    <citation type="journal article" date="2019" name="Sci. Rep.">
        <title>Orb-weaving spider Araneus ventricosus genome elucidates the spidroin gene catalogue.</title>
        <authorList>
            <person name="Kono N."/>
            <person name="Nakamura H."/>
            <person name="Ohtoshi R."/>
            <person name="Moran D.A.P."/>
            <person name="Shinohara A."/>
            <person name="Yoshida Y."/>
            <person name="Fujiwara M."/>
            <person name="Mori M."/>
            <person name="Tomita M."/>
            <person name="Arakawa K."/>
        </authorList>
    </citation>
    <scope>NUCLEOTIDE SEQUENCE [LARGE SCALE GENOMIC DNA]</scope>
</reference>
<name>A0A4Y2QKT2_ARAVE</name>
<evidence type="ECO:0000256" key="1">
    <source>
        <dbReference type="SAM" id="MobiDB-lite"/>
    </source>
</evidence>
<keyword evidence="3" id="KW-1185">Reference proteome</keyword>
<protein>
    <submittedName>
        <fullName evidence="2">Uncharacterized protein</fullName>
    </submittedName>
</protein>
<sequence length="106" mass="12619">MMSISDYMVESTAYPLHLDHHITDPPIHLYTQRIRRPFICATIIQKMMSWKCPPCGTGILRDFISLTARPIISNKKDTQKMEEKRLKQQRQGVREHKRNYYKETKV</sequence>